<evidence type="ECO:0000256" key="1">
    <source>
        <dbReference type="ARBA" id="ARBA00022614"/>
    </source>
</evidence>
<dbReference type="Pfam" id="PF13855">
    <property type="entry name" value="LRR_8"/>
    <property type="match status" value="2"/>
</dbReference>
<dbReference type="InterPro" id="IPR050467">
    <property type="entry name" value="LRFN"/>
</dbReference>
<dbReference type="STRING" id="35570.A0A1I8Q8V1"/>
<dbReference type="PROSITE" id="PS51450">
    <property type="entry name" value="LRR"/>
    <property type="match status" value="3"/>
</dbReference>
<feature type="signal peptide" evidence="6">
    <location>
        <begin position="1"/>
        <end position="36"/>
    </location>
</feature>
<dbReference type="Proteomes" id="UP000095300">
    <property type="component" value="Unassembled WGS sequence"/>
</dbReference>
<feature type="chain" id="PRO_5009327937" description="LRRCT domain-containing protein" evidence="6">
    <location>
        <begin position="37"/>
        <end position="552"/>
    </location>
</feature>
<evidence type="ECO:0000313" key="7">
    <source>
        <dbReference type="EnsemblMetazoa" id="SCAU014958-PA"/>
    </source>
</evidence>
<dbReference type="InterPro" id="IPR001611">
    <property type="entry name" value="Leu-rich_rpt"/>
</dbReference>
<dbReference type="KEGG" id="scac:106080357"/>
<organism evidence="7 8">
    <name type="scientific">Stomoxys calcitrans</name>
    <name type="common">Stable fly</name>
    <name type="synonym">Conops calcitrans</name>
    <dbReference type="NCBI Taxonomy" id="35570"/>
    <lineage>
        <taxon>Eukaryota</taxon>
        <taxon>Metazoa</taxon>
        <taxon>Ecdysozoa</taxon>
        <taxon>Arthropoda</taxon>
        <taxon>Hexapoda</taxon>
        <taxon>Insecta</taxon>
        <taxon>Pterygota</taxon>
        <taxon>Neoptera</taxon>
        <taxon>Endopterygota</taxon>
        <taxon>Diptera</taxon>
        <taxon>Brachycera</taxon>
        <taxon>Muscomorpha</taxon>
        <taxon>Muscoidea</taxon>
        <taxon>Muscidae</taxon>
        <taxon>Stomoxys</taxon>
    </lineage>
</organism>
<evidence type="ECO:0000256" key="4">
    <source>
        <dbReference type="ARBA" id="ARBA00023180"/>
    </source>
</evidence>
<dbReference type="InterPro" id="IPR032675">
    <property type="entry name" value="LRR_dom_sf"/>
</dbReference>
<evidence type="ECO:0008006" key="9">
    <source>
        <dbReference type="Google" id="ProtNLM"/>
    </source>
</evidence>
<protein>
    <recommendedName>
        <fullName evidence="9">LRRCT domain-containing protein</fullName>
    </recommendedName>
</protein>
<dbReference type="EnsemblMetazoa" id="SCAU014958-RA">
    <property type="protein sequence ID" value="SCAU014958-PA"/>
    <property type="gene ID" value="SCAU014958"/>
</dbReference>
<feature type="transmembrane region" description="Helical" evidence="5">
    <location>
        <begin position="504"/>
        <end position="525"/>
    </location>
</feature>
<evidence type="ECO:0000256" key="3">
    <source>
        <dbReference type="ARBA" id="ARBA00022737"/>
    </source>
</evidence>
<dbReference type="VEuPathDB" id="VectorBase:SCAU014958"/>
<keyword evidence="3" id="KW-0677">Repeat</keyword>
<keyword evidence="5" id="KW-1133">Transmembrane helix</keyword>
<dbReference type="InterPro" id="IPR003591">
    <property type="entry name" value="Leu-rich_rpt_typical-subtyp"/>
</dbReference>
<dbReference type="PRINTS" id="PR00019">
    <property type="entry name" value="LEURICHRPT"/>
</dbReference>
<keyword evidence="1" id="KW-0433">Leucine-rich repeat</keyword>
<sequence>MKTISQHSETSMCGDIATLSLLLLLLLGLSDVLVVATNVDLITSCSKSRPSCLLYNITDSYEDPLKVSSFTALAGLQELVIRNSALRRIPKDLLEHAPHLKRLLMHNCGLNILTSRDFDSSQGLKVLNLQQNSIFTLTENVFRALRQTLEELYLRHNAIRILHYRAFAGLQKLKYLDANHNGINSLTAGMFDELINLEYMDLSYNQIEMIGSGTFGKNLKLSSIILSNNKFRVFEPNSFSHLPHLKLLDLSNTNLEDLHLQTVDFLQLSESGLKSCHLAGGVVRLMAANNSLKGLDITDKLSVQEIQMQGNLLESLDDFQGMLNLQKLDVSHNRLTRLKSSVEKFFYMELPNLEQLNMAWNHLRNLSNQDFLIMTKLSTLDLGNNHLFELAIESLEPLKSLHYLHIEGNHLMEFDVVNLKKSHALLQEISLGNNDWDEAYQQNISAKLQEQQIKALKERSSGATLNASLSKEVVLQIPLSSQYGEMQRLVGVSGIHPYWTLKDILALATLIIVLIILLLQFWNILQEEQCCRRSANRNAGDAEPLVHNNSAF</sequence>
<dbReference type="AlphaFoldDB" id="A0A1I8Q8V1"/>
<dbReference type="SMART" id="SM00369">
    <property type="entry name" value="LRR_TYP"/>
    <property type="match status" value="10"/>
</dbReference>
<keyword evidence="2 6" id="KW-0732">Signal</keyword>
<dbReference type="SMART" id="SM00365">
    <property type="entry name" value="LRR_SD22"/>
    <property type="match status" value="5"/>
</dbReference>
<dbReference type="OrthoDB" id="2013775at2759"/>
<evidence type="ECO:0000256" key="2">
    <source>
        <dbReference type="ARBA" id="ARBA00022729"/>
    </source>
</evidence>
<proteinExistence type="predicted"/>
<reference evidence="7" key="1">
    <citation type="submission" date="2020-05" db="UniProtKB">
        <authorList>
            <consortium name="EnsemblMetazoa"/>
        </authorList>
    </citation>
    <scope>IDENTIFICATION</scope>
    <source>
        <strain evidence="7">USDA</strain>
    </source>
</reference>
<dbReference type="PANTHER" id="PTHR45842:SF12">
    <property type="entry name" value="KEKKON 5, ISOFORM A"/>
    <property type="match status" value="1"/>
</dbReference>
<keyword evidence="5" id="KW-0812">Transmembrane</keyword>
<keyword evidence="8" id="KW-1185">Reference proteome</keyword>
<dbReference type="Pfam" id="PF00560">
    <property type="entry name" value="LRR_1"/>
    <property type="match status" value="1"/>
</dbReference>
<gene>
    <name evidence="7" type="primary">106080357</name>
</gene>
<accession>A0A1I8Q8V1</accession>
<keyword evidence="5" id="KW-0472">Membrane</keyword>
<evidence type="ECO:0000313" key="8">
    <source>
        <dbReference type="Proteomes" id="UP000095300"/>
    </source>
</evidence>
<dbReference type="PANTHER" id="PTHR45842">
    <property type="entry name" value="SYNAPTIC ADHESION-LIKE MOLECULE SALM"/>
    <property type="match status" value="1"/>
</dbReference>
<dbReference type="SUPFAM" id="SSF52058">
    <property type="entry name" value="L domain-like"/>
    <property type="match status" value="1"/>
</dbReference>
<evidence type="ECO:0000256" key="6">
    <source>
        <dbReference type="SAM" id="SignalP"/>
    </source>
</evidence>
<keyword evidence="4" id="KW-0325">Glycoprotein</keyword>
<evidence type="ECO:0000256" key="5">
    <source>
        <dbReference type="SAM" id="Phobius"/>
    </source>
</evidence>
<dbReference type="Gene3D" id="3.80.10.10">
    <property type="entry name" value="Ribonuclease Inhibitor"/>
    <property type="match status" value="2"/>
</dbReference>
<name>A0A1I8Q8V1_STOCA</name>